<protein>
    <recommendedName>
        <fullName evidence="4">Probable cell division protein WhiA</fullName>
    </recommendedName>
</protein>
<evidence type="ECO:0000256" key="3">
    <source>
        <dbReference type="ARBA" id="ARBA00023306"/>
    </source>
</evidence>
<dbReference type="GO" id="GO:0043937">
    <property type="term" value="P:regulation of sporulation"/>
    <property type="evidence" value="ECO:0007669"/>
    <property type="project" value="InterPro"/>
</dbReference>
<name>A0A2T2XFF7_9FIRM</name>
<evidence type="ECO:0000313" key="8">
    <source>
        <dbReference type="Proteomes" id="UP000242972"/>
    </source>
</evidence>
<gene>
    <name evidence="4 7" type="primary">whiA</name>
    <name evidence="7" type="ORF">C7B46_10760</name>
</gene>
<dbReference type="GO" id="GO:0051301">
    <property type="term" value="P:cell division"/>
    <property type="evidence" value="ECO:0007669"/>
    <property type="project" value="UniProtKB-UniRule"/>
</dbReference>
<dbReference type="Proteomes" id="UP000242972">
    <property type="component" value="Unassembled WGS sequence"/>
</dbReference>
<dbReference type="Gene3D" id="3.10.28.10">
    <property type="entry name" value="Homing endonucleases"/>
    <property type="match status" value="1"/>
</dbReference>
<dbReference type="InterPro" id="IPR027434">
    <property type="entry name" value="Homing_endonucl"/>
</dbReference>
<dbReference type="GO" id="GO:0003677">
    <property type="term" value="F:DNA binding"/>
    <property type="evidence" value="ECO:0007669"/>
    <property type="project" value="UniProtKB-UniRule"/>
</dbReference>
<reference evidence="7 8" key="1">
    <citation type="journal article" date="2014" name="BMC Genomics">
        <title>Comparison of environmental and isolate Sulfobacillus genomes reveals diverse carbon, sulfur, nitrogen, and hydrogen metabolisms.</title>
        <authorList>
            <person name="Justice N.B."/>
            <person name="Norman A."/>
            <person name="Brown C.T."/>
            <person name="Singh A."/>
            <person name="Thomas B.C."/>
            <person name="Banfield J.F."/>
        </authorList>
    </citation>
    <scope>NUCLEOTIDE SEQUENCE [LARGE SCALE GENOMIC DNA]</scope>
    <source>
        <strain evidence="7">AMDSBA4</strain>
    </source>
</reference>
<dbReference type="InterPro" id="IPR039518">
    <property type="entry name" value="WhiA_LAGLIDADG_dom"/>
</dbReference>
<dbReference type="PANTHER" id="PTHR37307:SF1">
    <property type="entry name" value="CELL DIVISION PROTEIN WHIA-RELATED"/>
    <property type="match status" value="1"/>
</dbReference>
<proteinExistence type="inferred from homology"/>
<comment type="similarity">
    <text evidence="4">Belongs to the WhiA family.</text>
</comment>
<dbReference type="AlphaFoldDB" id="A0A2T2XFF7"/>
<feature type="domain" description="Sporulation regulator WhiA C-terminal" evidence="5">
    <location>
        <begin position="214"/>
        <end position="295"/>
    </location>
</feature>
<sequence>MGRRSDRRCIMARNPIAWKRSPQPRWSYSRQVKTELAASFLPSQGAGWAELAGLMGQSAIIPGSLVMRISSVVVARRAYRLMKTLGLAPKMMANRRSRIQYTLAAVVEVGWQQDFTWASSIAAGWFLRHGYITHPDHGPAHLEFWVPRDQDPAILVAVLDVLHLKAKTVPKPGGTAVYLKDRAQIRILLGKMGAHRAMLQWESVDVMRHMKNQVNRLVNSETANLRRAVESGLTQAEYFRQAIAEGRDQTWDDTGQRLAQLRIAHPDWSLAELGQAMIPPLSKSAVNHRMRRLLRLEKD</sequence>
<evidence type="ECO:0000313" key="7">
    <source>
        <dbReference type="EMBL" id="PSR33220.1"/>
    </source>
</evidence>
<evidence type="ECO:0000256" key="4">
    <source>
        <dbReference type="HAMAP-Rule" id="MF_01420"/>
    </source>
</evidence>
<dbReference type="InterPro" id="IPR023054">
    <property type="entry name" value="Sporulation_regulator_WhiA_C"/>
</dbReference>
<dbReference type="NCBIfam" id="TIGR00647">
    <property type="entry name" value="DNA_bind_WhiA"/>
    <property type="match status" value="1"/>
</dbReference>
<keyword evidence="1 4" id="KW-0132">Cell division</keyword>
<evidence type="ECO:0000259" key="6">
    <source>
        <dbReference type="Pfam" id="PF14527"/>
    </source>
</evidence>
<comment type="function">
    <text evidence="4">Involved in cell division and chromosome segregation.</text>
</comment>
<evidence type="ECO:0000256" key="1">
    <source>
        <dbReference type="ARBA" id="ARBA00022618"/>
    </source>
</evidence>
<comment type="caution">
    <text evidence="7">The sequence shown here is derived from an EMBL/GenBank/DDBJ whole genome shotgun (WGS) entry which is preliminary data.</text>
</comment>
<keyword evidence="2 4" id="KW-0238">DNA-binding</keyword>
<organism evidence="7 8">
    <name type="scientific">Sulfobacillus benefaciens</name>
    <dbReference type="NCBI Taxonomy" id="453960"/>
    <lineage>
        <taxon>Bacteria</taxon>
        <taxon>Bacillati</taxon>
        <taxon>Bacillota</taxon>
        <taxon>Clostridia</taxon>
        <taxon>Eubacteriales</taxon>
        <taxon>Clostridiales Family XVII. Incertae Sedis</taxon>
        <taxon>Sulfobacillus</taxon>
    </lineage>
</organism>
<feature type="domain" description="WhiA LAGLIDADG-like" evidence="6">
    <location>
        <begin position="120"/>
        <end position="211"/>
    </location>
</feature>
<keyword evidence="3 4" id="KW-0131">Cell cycle</keyword>
<evidence type="ECO:0000256" key="2">
    <source>
        <dbReference type="ARBA" id="ARBA00023125"/>
    </source>
</evidence>
<evidence type="ECO:0000259" key="5">
    <source>
        <dbReference type="Pfam" id="PF02650"/>
    </source>
</evidence>
<dbReference type="HAMAP" id="MF_01420">
    <property type="entry name" value="HTH_type_WhiA"/>
    <property type="match status" value="1"/>
</dbReference>
<dbReference type="PANTHER" id="PTHR37307">
    <property type="entry name" value="CELL DIVISION PROTEIN WHIA-RELATED"/>
    <property type="match status" value="1"/>
</dbReference>
<dbReference type="Pfam" id="PF02650">
    <property type="entry name" value="HTH_WhiA"/>
    <property type="match status" value="1"/>
</dbReference>
<dbReference type="EMBL" id="PXYW01000024">
    <property type="protein sequence ID" value="PSR33220.1"/>
    <property type="molecule type" value="Genomic_DNA"/>
</dbReference>
<dbReference type="InterPro" id="IPR003802">
    <property type="entry name" value="Sporulation_regulator_WhiA"/>
</dbReference>
<accession>A0A2T2XFF7</accession>
<dbReference type="Pfam" id="PF14527">
    <property type="entry name" value="LAGLIDADG_WhiA"/>
    <property type="match status" value="1"/>
</dbReference>